<organism evidence="1 2">
    <name type="scientific">Cardiocondyla obscurior</name>
    <dbReference type="NCBI Taxonomy" id="286306"/>
    <lineage>
        <taxon>Eukaryota</taxon>
        <taxon>Metazoa</taxon>
        <taxon>Ecdysozoa</taxon>
        <taxon>Arthropoda</taxon>
        <taxon>Hexapoda</taxon>
        <taxon>Insecta</taxon>
        <taxon>Pterygota</taxon>
        <taxon>Neoptera</taxon>
        <taxon>Endopterygota</taxon>
        <taxon>Hymenoptera</taxon>
        <taxon>Apocrita</taxon>
        <taxon>Aculeata</taxon>
        <taxon>Formicoidea</taxon>
        <taxon>Formicidae</taxon>
        <taxon>Myrmicinae</taxon>
        <taxon>Cardiocondyla</taxon>
    </lineage>
</organism>
<name>A0AAW2EKW7_9HYME</name>
<dbReference type="Proteomes" id="UP001430953">
    <property type="component" value="Unassembled WGS sequence"/>
</dbReference>
<reference evidence="1 2" key="1">
    <citation type="submission" date="2023-03" db="EMBL/GenBank/DDBJ databases">
        <title>High recombination rates correlate with genetic variation in Cardiocondyla obscurior ants.</title>
        <authorList>
            <person name="Errbii M."/>
        </authorList>
    </citation>
    <scope>NUCLEOTIDE SEQUENCE [LARGE SCALE GENOMIC DNA]</scope>
    <source>
        <strain evidence="1">Alpha-2009</strain>
        <tissue evidence="1">Whole body</tissue>
    </source>
</reference>
<evidence type="ECO:0000313" key="1">
    <source>
        <dbReference type="EMBL" id="KAL0103009.1"/>
    </source>
</evidence>
<gene>
    <name evidence="1" type="ORF">PUN28_018365</name>
</gene>
<dbReference type="EMBL" id="JADYXP020000022">
    <property type="protein sequence ID" value="KAL0103009.1"/>
    <property type="molecule type" value="Genomic_DNA"/>
</dbReference>
<dbReference type="AlphaFoldDB" id="A0AAW2EKW7"/>
<proteinExistence type="predicted"/>
<protein>
    <submittedName>
        <fullName evidence="1">Uncharacterized protein</fullName>
    </submittedName>
</protein>
<keyword evidence="2" id="KW-1185">Reference proteome</keyword>
<comment type="caution">
    <text evidence="1">The sequence shown here is derived from an EMBL/GenBank/DDBJ whole genome shotgun (WGS) entry which is preliminary data.</text>
</comment>
<evidence type="ECO:0000313" key="2">
    <source>
        <dbReference type="Proteomes" id="UP001430953"/>
    </source>
</evidence>
<sequence length="58" mass="6888">MPKFTRSTRYPRCNGLINAPLHGIRMREGDEREGRSLLILFLYLKKKKKKKERKKSLG</sequence>
<accession>A0AAW2EKW7</accession>